<evidence type="ECO:0000313" key="2">
    <source>
        <dbReference type="EMBL" id="ACZ90538.1"/>
    </source>
</evidence>
<proteinExistence type="predicted"/>
<dbReference type="eggNOG" id="COG4644">
    <property type="taxonomic scope" value="Bacteria"/>
</dbReference>
<dbReference type="Proteomes" id="UP000002029">
    <property type="component" value="Chromosome"/>
</dbReference>
<dbReference type="HOGENOM" id="CLU_205397_0_0_11"/>
<accession>D2AU83</accession>
<protein>
    <recommendedName>
        <fullName evidence="1">DUF4158 domain-containing protein</fullName>
    </recommendedName>
</protein>
<feature type="domain" description="DUF4158" evidence="1">
    <location>
        <begin position="6"/>
        <end position="64"/>
    </location>
</feature>
<evidence type="ECO:0000259" key="1">
    <source>
        <dbReference type="Pfam" id="PF13700"/>
    </source>
</evidence>
<organism evidence="2 3">
    <name type="scientific">Streptosporangium roseum (strain ATCC 12428 / DSM 43021 / JCM 3005 / KCTC 9067 / NCIMB 10171 / NRRL 2505 / NI 9100)</name>
    <dbReference type="NCBI Taxonomy" id="479432"/>
    <lineage>
        <taxon>Bacteria</taxon>
        <taxon>Bacillati</taxon>
        <taxon>Actinomycetota</taxon>
        <taxon>Actinomycetes</taxon>
        <taxon>Streptosporangiales</taxon>
        <taxon>Streptosporangiaceae</taxon>
        <taxon>Streptosporangium</taxon>
    </lineage>
</organism>
<reference evidence="2 3" key="1">
    <citation type="journal article" date="2010" name="Stand. Genomic Sci.">
        <title>Complete genome sequence of Streptosporangium roseum type strain (NI 9100).</title>
        <authorList>
            <person name="Nolan M."/>
            <person name="Sikorski J."/>
            <person name="Jando M."/>
            <person name="Lucas S."/>
            <person name="Lapidus A."/>
            <person name="Glavina Del Rio T."/>
            <person name="Chen F."/>
            <person name="Tice H."/>
            <person name="Pitluck S."/>
            <person name="Cheng J.F."/>
            <person name="Chertkov O."/>
            <person name="Sims D."/>
            <person name="Meincke L."/>
            <person name="Brettin T."/>
            <person name="Han C."/>
            <person name="Detter J.C."/>
            <person name="Bruce D."/>
            <person name="Goodwin L."/>
            <person name="Land M."/>
            <person name="Hauser L."/>
            <person name="Chang Y.J."/>
            <person name="Jeffries C.D."/>
            <person name="Ivanova N."/>
            <person name="Mavromatis K."/>
            <person name="Mikhailova N."/>
            <person name="Chen A."/>
            <person name="Palaniappan K."/>
            <person name="Chain P."/>
            <person name="Rohde M."/>
            <person name="Goker M."/>
            <person name="Bristow J."/>
            <person name="Eisen J.A."/>
            <person name="Markowitz V."/>
            <person name="Hugenholtz P."/>
            <person name="Kyrpides N.C."/>
            <person name="Klenk H.P."/>
        </authorList>
    </citation>
    <scope>NUCLEOTIDE SEQUENCE [LARGE SCALE GENOMIC DNA]</scope>
    <source>
        <strain evidence="3">ATCC 12428 / DSM 43021 / JCM 3005 / NI 9100</strain>
    </source>
</reference>
<keyword evidence="3" id="KW-1185">Reference proteome</keyword>
<sequence>MSTRMFSDDQLERLRSFPDIGRDDLIRCFTLTPADVVFMDPGRGRGAGDRLGLAVQLATLPWLRARR</sequence>
<dbReference type="RefSeq" id="WP_012894268.1">
    <property type="nucleotide sequence ID" value="NC_013595.1"/>
</dbReference>
<evidence type="ECO:0000313" key="3">
    <source>
        <dbReference type="Proteomes" id="UP000002029"/>
    </source>
</evidence>
<name>D2AU83_STRRD</name>
<dbReference type="Pfam" id="PF13700">
    <property type="entry name" value="DUF4158"/>
    <property type="match status" value="1"/>
</dbReference>
<gene>
    <name evidence="2" type="ordered locus">Sros_7878</name>
</gene>
<dbReference type="EMBL" id="CP001814">
    <property type="protein sequence ID" value="ACZ90538.1"/>
    <property type="molecule type" value="Genomic_DNA"/>
</dbReference>
<dbReference type="InterPro" id="IPR025296">
    <property type="entry name" value="DUF4158"/>
</dbReference>
<dbReference type="AlphaFoldDB" id="D2AU83"/>
<dbReference type="KEGG" id="sro:Sros_7878"/>